<dbReference type="PANTHER" id="PTHR35896:SF3">
    <property type="entry name" value="MAJOR FACILITATOR SUPERFAMILY TRANSPORTER"/>
    <property type="match status" value="1"/>
</dbReference>
<sequence length="237" mass="26396">MGTKDELGTYTTLRGSRDSSRNASEDPLDQDGSTIVLHSKRSKTFMNSLIVPTLLVLLLLSITQISLLTLRRGTSKTLSSMSAITNPCGSTAHEARSRGCKFDLGLAKWLPPQCYNHELDSAYLSNYFQPFEFYRALDSDRSKPDLNRRILTIEELSRTNGDVLYSTWRYHMTHCMHAVKYIHAAAKEGRRLPGSICGIEHTEHCERIVLNGTVDLDAVGEGVKVGMPDCVPLDMAC</sequence>
<accession>A0A6A6ILN5</accession>
<keyword evidence="2" id="KW-0812">Transmembrane</keyword>
<dbReference type="OrthoDB" id="3501153at2759"/>
<dbReference type="GeneID" id="54574791"/>
<evidence type="ECO:0000256" key="2">
    <source>
        <dbReference type="SAM" id="Phobius"/>
    </source>
</evidence>
<dbReference type="Proteomes" id="UP000800094">
    <property type="component" value="Unassembled WGS sequence"/>
</dbReference>
<organism evidence="3 4">
    <name type="scientific">Trematosphaeria pertusa</name>
    <dbReference type="NCBI Taxonomy" id="390896"/>
    <lineage>
        <taxon>Eukaryota</taxon>
        <taxon>Fungi</taxon>
        <taxon>Dikarya</taxon>
        <taxon>Ascomycota</taxon>
        <taxon>Pezizomycotina</taxon>
        <taxon>Dothideomycetes</taxon>
        <taxon>Pleosporomycetidae</taxon>
        <taxon>Pleosporales</taxon>
        <taxon>Massarineae</taxon>
        <taxon>Trematosphaeriaceae</taxon>
        <taxon>Trematosphaeria</taxon>
    </lineage>
</organism>
<evidence type="ECO:0000256" key="1">
    <source>
        <dbReference type="SAM" id="MobiDB-lite"/>
    </source>
</evidence>
<feature type="compositionally biased region" description="Basic and acidic residues" evidence="1">
    <location>
        <begin position="15"/>
        <end position="24"/>
    </location>
</feature>
<dbReference type="PANTHER" id="PTHR35896">
    <property type="entry name" value="IG-LIKE DOMAIN-CONTAINING PROTEIN"/>
    <property type="match status" value="1"/>
</dbReference>
<dbReference type="AlphaFoldDB" id="A0A6A6ILN5"/>
<keyword evidence="4" id="KW-1185">Reference proteome</keyword>
<reference evidence="3" key="1">
    <citation type="journal article" date="2020" name="Stud. Mycol.">
        <title>101 Dothideomycetes genomes: a test case for predicting lifestyles and emergence of pathogens.</title>
        <authorList>
            <person name="Haridas S."/>
            <person name="Albert R."/>
            <person name="Binder M."/>
            <person name="Bloem J."/>
            <person name="Labutti K."/>
            <person name="Salamov A."/>
            <person name="Andreopoulos B."/>
            <person name="Baker S."/>
            <person name="Barry K."/>
            <person name="Bills G."/>
            <person name="Bluhm B."/>
            <person name="Cannon C."/>
            <person name="Castanera R."/>
            <person name="Culley D."/>
            <person name="Daum C."/>
            <person name="Ezra D."/>
            <person name="Gonzalez J."/>
            <person name="Henrissat B."/>
            <person name="Kuo A."/>
            <person name="Liang C."/>
            <person name="Lipzen A."/>
            <person name="Lutzoni F."/>
            <person name="Magnuson J."/>
            <person name="Mondo S."/>
            <person name="Nolan M."/>
            <person name="Ohm R."/>
            <person name="Pangilinan J."/>
            <person name="Park H.-J."/>
            <person name="Ramirez L."/>
            <person name="Alfaro M."/>
            <person name="Sun H."/>
            <person name="Tritt A."/>
            <person name="Yoshinaga Y."/>
            <person name="Zwiers L.-H."/>
            <person name="Turgeon B."/>
            <person name="Goodwin S."/>
            <person name="Spatafora J."/>
            <person name="Crous P."/>
            <person name="Grigoriev I."/>
        </authorList>
    </citation>
    <scope>NUCLEOTIDE SEQUENCE</scope>
    <source>
        <strain evidence="3">CBS 122368</strain>
    </source>
</reference>
<proteinExistence type="predicted"/>
<name>A0A6A6ILN5_9PLEO</name>
<feature type="transmembrane region" description="Helical" evidence="2">
    <location>
        <begin position="49"/>
        <end position="70"/>
    </location>
</feature>
<feature type="region of interest" description="Disordered" evidence="1">
    <location>
        <begin position="1"/>
        <end position="31"/>
    </location>
</feature>
<evidence type="ECO:0000313" key="3">
    <source>
        <dbReference type="EMBL" id="KAF2251129.1"/>
    </source>
</evidence>
<dbReference type="EMBL" id="ML987193">
    <property type="protein sequence ID" value="KAF2251129.1"/>
    <property type="molecule type" value="Genomic_DNA"/>
</dbReference>
<keyword evidence="2" id="KW-1133">Transmembrane helix</keyword>
<gene>
    <name evidence="3" type="ORF">BU26DRAFT_276589</name>
</gene>
<dbReference type="InterPro" id="IPR053008">
    <property type="entry name" value="Phomopsin_biosynth_assoc"/>
</dbReference>
<dbReference type="RefSeq" id="XP_033686133.1">
    <property type="nucleotide sequence ID" value="XM_033821461.1"/>
</dbReference>
<keyword evidence="2" id="KW-0472">Membrane</keyword>
<evidence type="ECO:0000313" key="4">
    <source>
        <dbReference type="Proteomes" id="UP000800094"/>
    </source>
</evidence>
<protein>
    <submittedName>
        <fullName evidence="3">Uncharacterized protein</fullName>
    </submittedName>
</protein>